<dbReference type="RefSeq" id="WP_380789469.1">
    <property type="nucleotide sequence ID" value="NZ_JBHTKR010000002.1"/>
</dbReference>
<name>A0ABW3TED9_9RHOB</name>
<comment type="caution">
    <text evidence="1">The sequence shown here is derived from an EMBL/GenBank/DDBJ whole genome shotgun (WGS) entry which is preliminary data.</text>
</comment>
<gene>
    <name evidence="1" type="ORF">ACFQ3C_05440</name>
</gene>
<protein>
    <submittedName>
        <fullName evidence="1">DUF6446 family protein</fullName>
    </submittedName>
</protein>
<evidence type="ECO:0000313" key="2">
    <source>
        <dbReference type="Proteomes" id="UP001597151"/>
    </source>
</evidence>
<accession>A0ABW3TED9</accession>
<dbReference type="EMBL" id="JBHTKR010000002">
    <property type="protein sequence ID" value="MFD1194105.1"/>
    <property type="molecule type" value="Genomic_DNA"/>
</dbReference>
<dbReference type="Proteomes" id="UP001597151">
    <property type="component" value="Unassembled WGS sequence"/>
</dbReference>
<organism evidence="1 2">
    <name type="scientific">Seohaeicola saemankumensis</name>
    <dbReference type="NCBI Taxonomy" id="481181"/>
    <lineage>
        <taxon>Bacteria</taxon>
        <taxon>Pseudomonadati</taxon>
        <taxon>Pseudomonadota</taxon>
        <taxon>Alphaproteobacteria</taxon>
        <taxon>Rhodobacterales</taxon>
        <taxon>Roseobacteraceae</taxon>
        <taxon>Seohaeicola</taxon>
    </lineage>
</organism>
<reference evidence="2" key="1">
    <citation type="journal article" date="2019" name="Int. J. Syst. Evol. Microbiol.">
        <title>The Global Catalogue of Microorganisms (GCM) 10K type strain sequencing project: providing services to taxonomists for standard genome sequencing and annotation.</title>
        <authorList>
            <consortium name="The Broad Institute Genomics Platform"/>
            <consortium name="The Broad Institute Genome Sequencing Center for Infectious Disease"/>
            <person name="Wu L."/>
            <person name="Ma J."/>
        </authorList>
    </citation>
    <scope>NUCLEOTIDE SEQUENCE [LARGE SCALE GENOMIC DNA]</scope>
    <source>
        <strain evidence="2">CCUG 55328</strain>
    </source>
</reference>
<dbReference type="InterPro" id="IPR045616">
    <property type="entry name" value="DUF6446"/>
</dbReference>
<evidence type="ECO:0000313" key="1">
    <source>
        <dbReference type="EMBL" id="MFD1194105.1"/>
    </source>
</evidence>
<dbReference type="Pfam" id="PF20044">
    <property type="entry name" value="DUF6446"/>
    <property type="match status" value="1"/>
</dbReference>
<keyword evidence="2" id="KW-1185">Reference proteome</keyword>
<sequence length="174" mass="18973">MGKFLAILILVSALVGGVAMYYLQVYGFYDEITASGPDDVQIVALATGQSEALPHVAFQAIDSDSSPIRYRACFRTDLSLEQMRATYEPYARAVPLVAPKWFDCFDARALGAELEQGTALAFMGTENVHYGIDRIVAVTTDGRGFVWQQINRCGEVVFDGQPAPADCPTPPLEN</sequence>
<proteinExistence type="predicted"/>